<accession>A0ABW1MM18</accession>
<dbReference type="PANTHER" id="PTHR43664">
    <property type="entry name" value="MONOAMINE OXIDASE-RELATED"/>
    <property type="match status" value="1"/>
</dbReference>
<dbReference type="CDD" id="cd03451">
    <property type="entry name" value="FkbR2"/>
    <property type="match status" value="1"/>
</dbReference>
<dbReference type="InterPro" id="IPR048274">
    <property type="entry name" value="MC_hydratase"/>
</dbReference>
<organism evidence="1 2">
    <name type="scientific">Streptomyces ochraceiscleroticus</name>
    <dbReference type="NCBI Taxonomy" id="47761"/>
    <lineage>
        <taxon>Bacteria</taxon>
        <taxon>Bacillati</taxon>
        <taxon>Actinomycetota</taxon>
        <taxon>Actinomycetes</taxon>
        <taxon>Kitasatosporales</taxon>
        <taxon>Streptomycetaceae</taxon>
        <taxon>Streptomyces</taxon>
    </lineage>
</organism>
<dbReference type="InterPro" id="IPR029069">
    <property type="entry name" value="HotDog_dom_sf"/>
</dbReference>
<dbReference type="Proteomes" id="UP001596139">
    <property type="component" value="Unassembled WGS sequence"/>
</dbReference>
<dbReference type="SUPFAM" id="SSF54637">
    <property type="entry name" value="Thioesterase/thiol ester dehydrase-isomerase"/>
    <property type="match status" value="1"/>
</dbReference>
<dbReference type="Gene3D" id="3.10.129.10">
    <property type="entry name" value="Hotdog Thioesterase"/>
    <property type="match status" value="1"/>
</dbReference>
<proteinExistence type="predicted"/>
<dbReference type="RefSeq" id="WP_037799424.1">
    <property type="nucleotide sequence ID" value="NZ_JBHSPX010000004.1"/>
</dbReference>
<evidence type="ECO:0000313" key="2">
    <source>
        <dbReference type="Proteomes" id="UP001596139"/>
    </source>
</evidence>
<keyword evidence="2" id="KW-1185">Reference proteome</keyword>
<dbReference type="PANTHER" id="PTHR43664:SF1">
    <property type="entry name" value="BETA-METHYLMALYL-COA DEHYDRATASE"/>
    <property type="match status" value="1"/>
</dbReference>
<gene>
    <name evidence="1" type="ORF">ACFP4F_15960</name>
</gene>
<sequence length="162" mass="18036">MNVTTLRKQARRRERVHYFEDFPEGRRFEHHWGRTLTEADNTLLSTLTLAYNPVYFNREKALAAGHADTVINPMLVLMVAVGLSVEDLSESGGAFLGIDGLTFHRPVMVGETLTAASTVVSARRSGSRPGMGVVTWHTQGRIGEGPVVDFRRTNLIKSREAR</sequence>
<name>A0ABW1MM18_9ACTN</name>
<dbReference type="EMBL" id="JBHSPX010000004">
    <property type="protein sequence ID" value="MFC6064034.1"/>
    <property type="molecule type" value="Genomic_DNA"/>
</dbReference>
<reference evidence="2" key="1">
    <citation type="journal article" date="2019" name="Int. J. Syst. Evol. Microbiol.">
        <title>The Global Catalogue of Microorganisms (GCM) 10K type strain sequencing project: providing services to taxonomists for standard genome sequencing and annotation.</title>
        <authorList>
            <consortium name="The Broad Institute Genomics Platform"/>
            <consortium name="The Broad Institute Genome Sequencing Center for Infectious Disease"/>
            <person name="Wu L."/>
            <person name="Ma J."/>
        </authorList>
    </citation>
    <scope>NUCLEOTIDE SEQUENCE [LARGE SCALE GENOMIC DNA]</scope>
    <source>
        <strain evidence="2">CGMCC 1.15180</strain>
    </source>
</reference>
<dbReference type="InterPro" id="IPR052342">
    <property type="entry name" value="MCH/BMMD"/>
</dbReference>
<comment type="caution">
    <text evidence="1">The sequence shown here is derived from an EMBL/GenBank/DDBJ whole genome shotgun (WGS) entry which is preliminary data.</text>
</comment>
<evidence type="ECO:0000313" key="1">
    <source>
        <dbReference type="EMBL" id="MFC6064034.1"/>
    </source>
</evidence>
<dbReference type="Pfam" id="PF19315">
    <property type="entry name" value="MC_hydratase"/>
    <property type="match status" value="1"/>
</dbReference>
<protein>
    <submittedName>
        <fullName evidence="1">MaoC family dehydratase</fullName>
    </submittedName>
</protein>